<reference evidence="1 2" key="1">
    <citation type="journal article" date="2018" name="Mol. Biol. Evol.">
        <title>Broad Genomic Sampling Reveals a Smut Pathogenic Ancestry of the Fungal Clade Ustilaginomycotina.</title>
        <authorList>
            <person name="Kijpornyongpan T."/>
            <person name="Mondo S.J."/>
            <person name="Barry K."/>
            <person name="Sandor L."/>
            <person name="Lee J."/>
            <person name="Lipzen A."/>
            <person name="Pangilinan J."/>
            <person name="LaButti K."/>
            <person name="Hainaut M."/>
            <person name="Henrissat B."/>
            <person name="Grigoriev I.V."/>
            <person name="Spatafora J.W."/>
            <person name="Aime M.C."/>
        </authorList>
    </citation>
    <scope>NUCLEOTIDE SEQUENCE [LARGE SCALE GENOMIC DNA]</scope>
    <source>
        <strain evidence="1 2">SA 807</strain>
    </source>
</reference>
<evidence type="ECO:0000313" key="1">
    <source>
        <dbReference type="EMBL" id="PWN51463.1"/>
    </source>
</evidence>
<sequence length="334" mass="36245">MITGLAARDAIPYYYSPGYTTGLGIEGFLPYPLTHEVQLNSSKAFDIYEQLFLYPNATGATSAAYVYDFDQQKLSSSEQSSQGIWETRIAKVDGFLPEGGNSSQVLSLNSFYPSDVMKETISKNSTNLVCIFALEPIMRTNYQPGEKTCSSIPTECMEGLAKSWGDAASRAESAEETCVKINSGFAFYGLDQGPDSKCGRLLRFMTAYGVPLTSGDLVAQPPYSNNTGLASLARPSLEKFRDDDPIPYDRRVSELFAFGTTVTEVVEIDGNKTFVPKSLSFSCDSPTVLEGNRLPDRQNLMSNSTGPRLGKNSLPLLAFVAGVVSTALMTISSV</sequence>
<keyword evidence="2" id="KW-1185">Reference proteome</keyword>
<dbReference type="Proteomes" id="UP000245626">
    <property type="component" value="Unassembled WGS sequence"/>
</dbReference>
<gene>
    <name evidence="1" type="ORF">IE53DRAFT_368027</name>
</gene>
<proteinExistence type="predicted"/>
<accession>A0ACD0P045</accession>
<evidence type="ECO:0000313" key="2">
    <source>
        <dbReference type="Proteomes" id="UP000245626"/>
    </source>
</evidence>
<organism evidence="1 2">
    <name type="scientific">Violaceomyces palustris</name>
    <dbReference type="NCBI Taxonomy" id="1673888"/>
    <lineage>
        <taxon>Eukaryota</taxon>
        <taxon>Fungi</taxon>
        <taxon>Dikarya</taxon>
        <taxon>Basidiomycota</taxon>
        <taxon>Ustilaginomycotina</taxon>
        <taxon>Ustilaginomycetes</taxon>
        <taxon>Violaceomycetales</taxon>
        <taxon>Violaceomycetaceae</taxon>
        <taxon>Violaceomyces</taxon>
    </lineage>
</organism>
<protein>
    <submittedName>
        <fullName evidence="1">Uncharacterized protein</fullName>
    </submittedName>
</protein>
<name>A0ACD0P045_9BASI</name>
<dbReference type="EMBL" id="KZ819841">
    <property type="protein sequence ID" value="PWN51463.1"/>
    <property type="molecule type" value="Genomic_DNA"/>
</dbReference>